<dbReference type="Proteomes" id="UP000005561">
    <property type="component" value="Unassembled WGS sequence"/>
</dbReference>
<dbReference type="EMBL" id="ACCL02000012">
    <property type="protein sequence ID" value="EET60248.1"/>
    <property type="molecule type" value="Genomic_DNA"/>
</dbReference>
<reference evidence="1" key="1">
    <citation type="submission" date="2009-07" db="EMBL/GenBank/DDBJ databases">
        <authorList>
            <person name="Weinstock G."/>
            <person name="Sodergren E."/>
            <person name="Clifton S."/>
            <person name="Fulton L."/>
            <person name="Fulton B."/>
            <person name="Courtney L."/>
            <person name="Fronick C."/>
            <person name="Harrison M."/>
            <person name="Strong C."/>
            <person name="Farmer C."/>
            <person name="Delahaunty K."/>
            <person name="Markovic C."/>
            <person name="Hall O."/>
            <person name="Minx P."/>
            <person name="Tomlinson C."/>
            <person name="Mitreva M."/>
            <person name="Nelson J."/>
            <person name="Hou S."/>
            <person name="Wollam A."/>
            <person name="Pepin K.H."/>
            <person name="Johnson M."/>
            <person name="Bhonagiri V."/>
            <person name="Nash W.E."/>
            <person name="Warren W."/>
            <person name="Chinwalla A."/>
            <person name="Mardis E.R."/>
            <person name="Wilson R.K."/>
        </authorList>
    </citation>
    <scope>NUCLEOTIDE SEQUENCE [LARGE SCALE GENOMIC DNA]</scope>
    <source>
        <strain evidence="1">DSM 14469</strain>
    </source>
</reference>
<proteinExistence type="predicted"/>
<sequence length="47" mass="5818">MTFFSHFSLEYALFHTFYKISEEEIMYTTISGKIRPEFLKKIFYRLL</sequence>
<dbReference type="AlphaFoldDB" id="C6LGP8"/>
<organism evidence="1 2">
    <name type="scientific">Marvinbryantia formatexigens DSM 14469</name>
    <dbReference type="NCBI Taxonomy" id="478749"/>
    <lineage>
        <taxon>Bacteria</taxon>
        <taxon>Bacillati</taxon>
        <taxon>Bacillota</taxon>
        <taxon>Clostridia</taxon>
        <taxon>Lachnospirales</taxon>
        <taxon>Lachnospiraceae</taxon>
        <taxon>Marvinbryantia</taxon>
    </lineage>
</organism>
<name>C6LGP8_9FIRM</name>
<protein>
    <submittedName>
        <fullName evidence="1">Uncharacterized protein</fullName>
    </submittedName>
</protein>
<gene>
    <name evidence="1" type="ORF">BRYFOR_07808</name>
</gene>
<accession>C6LGP8</accession>
<evidence type="ECO:0000313" key="1">
    <source>
        <dbReference type="EMBL" id="EET60248.1"/>
    </source>
</evidence>
<comment type="caution">
    <text evidence="1">The sequence shown here is derived from an EMBL/GenBank/DDBJ whole genome shotgun (WGS) entry which is preliminary data.</text>
</comment>
<evidence type="ECO:0000313" key="2">
    <source>
        <dbReference type="Proteomes" id="UP000005561"/>
    </source>
</evidence>
<keyword evidence="2" id="KW-1185">Reference proteome</keyword>